<dbReference type="InterPro" id="IPR003494">
    <property type="entry name" value="SHS2_FtsA"/>
</dbReference>
<dbReference type="InterPro" id="IPR050696">
    <property type="entry name" value="FtsA/MreB"/>
</dbReference>
<evidence type="ECO:0000256" key="6">
    <source>
        <dbReference type="PIRNR" id="PIRNR003101"/>
    </source>
</evidence>
<evidence type="ECO:0000256" key="5">
    <source>
        <dbReference type="HAMAP-Rule" id="MF_02033"/>
    </source>
</evidence>
<reference evidence="8" key="2">
    <citation type="journal article" date="2012" name="PLoS ONE">
        <title>A Deeply Branching Thermophilic Bacterium with an Ancient Acetyl-CoA Pathway Dominates a Subsurface Ecosystem.</title>
        <authorList>
            <person name="Takami H."/>
            <person name="Noguchi H."/>
            <person name="Takaki Y."/>
            <person name="Uchiyama I."/>
            <person name="Toyoda A."/>
            <person name="Nishi S."/>
            <person name="Chee G.-J."/>
            <person name="Arai W."/>
            <person name="Nunoura T."/>
            <person name="Itoh T."/>
            <person name="Hattori M."/>
            <person name="Takai K."/>
        </authorList>
    </citation>
    <scope>NUCLEOTIDE SEQUENCE</scope>
</reference>
<dbReference type="Pfam" id="PF14450">
    <property type="entry name" value="FtsA"/>
    <property type="match status" value="1"/>
</dbReference>
<evidence type="ECO:0000256" key="4">
    <source>
        <dbReference type="ARBA" id="ARBA00023306"/>
    </source>
</evidence>
<dbReference type="PIRSF" id="PIRSF003101">
    <property type="entry name" value="FtsA"/>
    <property type="match status" value="1"/>
</dbReference>
<reference evidence="8" key="1">
    <citation type="journal article" date="2005" name="Environ. Microbiol.">
        <title>Genetic and functional properties of uncultivated thermophilic crenarchaeotes from a subsurface gold mine as revealed by analysis of genome fragments.</title>
        <authorList>
            <person name="Nunoura T."/>
            <person name="Hirayama H."/>
            <person name="Takami H."/>
            <person name="Oida H."/>
            <person name="Nishi S."/>
            <person name="Shimamura S."/>
            <person name="Suzuki Y."/>
            <person name="Inagaki F."/>
            <person name="Takai K."/>
            <person name="Nealson K.H."/>
            <person name="Horikoshi K."/>
        </authorList>
    </citation>
    <scope>NUCLEOTIDE SEQUENCE</scope>
</reference>
<dbReference type="NCBIfam" id="TIGR01174">
    <property type="entry name" value="ftsA"/>
    <property type="match status" value="1"/>
</dbReference>
<comment type="function">
    <text evidence="5 6">Cell division protein that is involved in the assembly of the Z ring. May serve as a membrane anchor for the Z ring.</text>
</comment>
<sequence>MGEIIVGLDIGTTKVVALVCNVEDGQIEIIGMGKAPSHGLEKGVVVDIGETTASIKRAIEEAENMADVKIERVYAGIAGKHISSINNSGTVSISRETKVITLDDVQRVIDTAQAVQITPDSQLIHVIPRQYIVDGQEGITDPVGMTGTRLEVDVHIVTGSITAVHNIRRCVENLGIEVEQIVLQPLASSYAVLNEAEKELGVALMDIGGGTTDIAIFRGGDIWFSKILPIAGEHITNDIAVGLRVSYEEAERIKIQEGLPRLTDEAAEEERIEITTISEEKKLIAKRKLAKIIEPRLEELFDLAMGEIENVGYRDLIPAGIVLTGGTSLLKGLPEFVSERYDISVRRGRNPQGIHGLRDIVESPVYSTVIGLVKYAVESKEYLHRFGEHTRPRSWGLAGTHSRGFSGLFGKLLRWFSRFFRG</sequence>
<gene>
    <name evidence="5" type="primary">ftsA</name>
    <name evidence="8" type="ORF">HGMM_OP4C482</name>
</gene>
<keyword evidence="4 5" id="KW-0131">Cell cycle</keyword>
<name>H5STJ6_ACEAU</name>
<protein>
    <recommendedName>
        <fullName evidence="5 6">Cell division protein FtsA</fullName>
    </recommendedName>
</protein>
<dbReference type="CDD" id="cd24048">
    <property type="entry name" value="ASKHA_NBD_FtsA"/>
    <property type="match status" value="1"/>
</dbReference>
<dbReference type="PANTHER" id="PTHR32432:SF4">
    <property type="entry name" value="CELL DIVISION PROTEIN FTSA"/>
    <property type="match status" value="1"/>
</dbReference>
<proteinExistence type="inferred from homology"/>
<evidence type="ECO:0000259" key="7">
    <source>
        <dbReference type="SMART" id="SM00842"/>
    </source>
</evidence>
<evidence type="ECO:0000256" key="3">
    <source>
        <dbReference type="ARBA" id="ARBA00023136"/>
    </source>
</evidence>
<dbReference type="GO" id="GO:0032153">
    <property type="term" value="C:cell division site"/>
    <property type="evidence" value="ECO:0007669"/>
    <property type="project" value="UniProtKB-UniRule"/>
</dbReference>
<evidence type="ECO:0000256" key="1">
    <source>
        <dbReference type="ARBA" id="ARBA00022475"/>
    </source>
</evidence>
<dbReference type="GO" id="GO:0009898">
    <property type="term" value="C:cytoplasmic side of plasma membrane"/>
    <property type="evidence" value="ECO:0007669"/>
    <property type="project" value="UniProtKB-UniRule"/>
</dbReference>
<keyword evidence="2 5" id="KW-0132">Cell division</keyword>
<comment type="subunit">
    <text evidence="5">Self-interacts. Interacts with FtsZ.</text>
</comment>
<comment type="similarity">
    <text evidence="5 6">Belongs to the FtsA/MreB family.</text>
</comment>
<dbReference type="InterPro" id="IPR020823">
    <property type="entry name" value="Cell_div_FtsA"/>
</dbReference>
<accession>H5STJ6</accession>
<keyword evidence="3 5" id="KW-0472">Membrane</keyword>
<dbReference type="SMART" id="SM00842">
    <property type="entry name" value="FtsA"/>
    <property type="match status" value="1"/>
</dbReference>
<dbReference type="InterPro" id="IPR043129">
    <property type="entry name" value="ATPase_NBD"/>
</dbReference>
<organism evidence="8">
    <name type="scientific">Acetithermum autotrophicum</name>
    <dbReference type="NCBI Taxonomy" id="1446466"/>
    <lineage>
        <taxon>Bacteria</taxon>
        <taxon>Candidatus Bipolaricaulota</taxon>
        <taxon>Candidatus Acetithermum</taxon>
    </lineage>
</organism>
<dbReference type="PANTHER" id="PTHR32432">
    <property type="entry name" value="CELL DIVISION PROTEIN FTSA-RELATED"/>
    <property type="match status" value="1"/>
</dbReference>
<dbReference type="AlphaFoldDB" id="H5STJ6"/>
<evidence type="ECO:0000256" key="2">
    <source>
        <dbReference type="ARBA" id="ARBA00022618"/>
    </source>
</evidence>
<dbReference type="Gene3D" id="3.30.1490.110">
    <property type="match status" value="1"/>
</dbReference>
<dbReference type="EMBL" id="AP011803">
    <property type="protein sequence ID" value="BAL59846.1"/>
    <property type="molecule type" value="Genomic_DNA"/>
</dbReference>
<feature type="domain" description="SHS2" evidence="7">
    <location>
        <begin position="5"/>
        <end position="192"/>
    </location>
</feature>
<dbReference type="Gene3D" id="3.30.420.40">
    <property type="match status" value="2"/>
</dbReference>
<dbReference type="SUPFAM" id="SSF53067">
    <property type="entry name" value="Actin-like ATPase domain"/>
    <property type="match status" value="2"/>
</dbReference>
<dbReference type="Pfam" id="PF02491">
    <property type="entry name" value="SHS2_FTSA"/>
    <property type="match status" value="1"/>
</dbReference>
<comment type="subcellular location">
    <subcellularLocation>
        <location evidence="5">Cell membrane</location>
        <topology evidence="5">Peripheral membrane protein</topology>
        <orientation evidence="5">Cytoplasmic side</orientation>
    </subcellularLocation>
    <text evidence="5">Localizes to the Z ring in an FtsZ-dependent manner. Targeted to the membrane through a conserved C-terminal amphipathic helix.</text>
</comment>
<keyword evidence="1 5" id="KW-1003">Cell membrane</keyword>
<dbReference type="HAMAP" id="MF_02033">
    <property type="entry name" value="FtsA"/>
    <property type="match status" value="1"/>
</dbReference>
<evidence type="ECO:0000313" key="8">
    <source>
        <dbReference type="EMBL" id="BAL59846.1"/>
    </source>
</evidence>
<dbReference type="GO" id="GO:0043093">
    <property type="term" value="P:FtsZ-dependent cytokinesis"/>
    <property type="evidence" value="ECO:0007669"/>
    <property type="project" value="UniProtKB-UniRule"/>
</dbReference>